<dbReference type="GO" id="GO:0016301">
    <property type="term" value="F:kinase activity"/>
    <property type="evidence" value="ECO:0007669"/>
    <property type="project" value="UniProtKB-KW"/>
</dbReference>
<gene>
    <name evidence="10" type="ORF">CSQ86_00845</name>
</gene>
<dbReference type="InterPro" id="IPR045540">
    <property type="entry name" value="YegS/DAGK_C"/>
</dbReference>
<evidence type="ECO:0000259" key="9">
    <source>
        <dbReference type="PROSITE" id="PS50146"/>
    </source>
</evidence>
<dbReference type="SUPFAM" id="SSF111331">
    <property type="entry name" value="NAD kinase/diacylglycerol kinase-like"/>
    <property type="match status" value="1"/>
</dbReference>
<name>A0A2M9HMX0_9BIFI</name>
<dbReference type="Gene3D" id="2.60.200.40">
    <property type="match status" value="1"/>
</dbReference>
<reference evidence="11" key="1">
    <citation type="submission" date="2017-10" db="EMBL/GenBank/DDBJ databases">
        <title>Draft genome sequences of strains TRE 1, TRE 9, TRE H and TRI 7, isolated from tamarins, belonging to four potential novel Bifidobacterium species.</title>
        <authorList>
            <person name="Mattarelli P."/>
            <person name="Modesto M."/>
            <person name="Puglisi E."/>
            <person name="Morelli L."/>
            <person name="Bonetti A."/>
            <person name="Spezio C."/>
            <person name="Sandri C."/>
        </authorList>
    </citation>
    <scope>NUCLEOTIDE SEQUENCE [LARGE SCALE GENOMIC DNA]</scope>
    <source>
        <strain evidence="11">TREH</strain>
    </source>
</reference>
<dbReference type="Proteomes" id="UP000229239">
    <property type="component" value="Unassembled WGS sequence"/>
</dbReference>
<evidence type="ECO:0000256" key="1">
    <source>
        <dbReference type="ARBA" id="ARBA00001946"/>
    </source>
</evidence>
<dbReference type="Gene3D" id="3.40.50.10330">
    <property type="entry name" value="Probable inorganic polyphosphate/atp-NAD kinase, domain 1"/>
    <property type="match status" value="1"/>
</dbReference>
<keyword evidence="7" id="KW-0443">Lipid metabolism</keyword>
<evidence type="ECO:0000256" key="3">
    <source>
        <dbReference type="ARBA" id="ARBA00022679"/>
    </source>
</evidence>
<dbReference type="Pfam" id="PF19279">
    <property type="entry name" value="YegS_C"/>
    <property type="match status" value="1"/>
</dbReference>
<keyword evidence="8" id="KW-1208">Phospholipid metabolism</keyword>
<dbReference type="PANTHER" id="PTHR12358:SF54">
    <property type="entry name" value="SPHINGOSINE KINASE RELATED PROTEIN"/>
    <property type="match status" value="1"/>
</dbReference>
<dbReference type="GO" id="GO:0005524">
    <property type="term" value="F:ATP binding"/>
    <property type="evidence" value="ECO:0007669"/>
    <property type="project" value="UniProtKB-KW"/>
</dbReference>
<sequence>MTESERSKCRTVVGLVGNPTSDKGRGAKVDAQVLSLLREAGTVHGFDVLDLTGTSFNDSLNRARERAHEYDYLVVVGGDGMIALGANAVGCSGKPLGIVSMGSGNDFARGLKLPVNRIETAVEGIVGAIVRGSHIDVDMGRVTSLEGGYSVDPSTGSEYETPEGESAAHVHPIDRYYAGMLSCGIDASINDRANHSHLPNGSLRYFAAVLVELTHMKRYGYHIKATLADGSVEERDIISPLLTVANSRHIGGGIEVSPYSCFSDGLLDLVWMDHVPNFHECVVAISNAYNGKLLASNIFGWKRVREIEITRAQEGDEPPILMADGEYVGHLPVRVVAEDCALRVLVPPAVAAHEIDSKERVAEAIVRDGRDPITGAFA</sequence>
<evidence type="ECO:0000256" key="8">
    <source>
        <dbReference type="ARBA" id="ARBA00023264"/>
    </source>
</evidence>
<evidence type="ECO:0000313" key="10">
    <source>
        <dbReference type="EMBL" id="PJM78145.1"/>
    </source>
</evidence>
<proteinExistence type="inferred from homology"/>
<feature type="domain" description="DAGKc" evidence="9">
    <location>
        <begin position="8"/>
        <end position="147"/>
    </location>
</feature>
<keyword evidence="11" id="KW-1185">Reference proteome</keyword>
<dbReference type="GO" id="GO:0008654">
    <property type="term" value="P:phospholipid biosynthetic process"/>
    <property type="evidence" value="ECO:0007669"/>
    <property type="project" value="UniProtKB-KW"/>
</dbReference>
<keyword evidence="7" id="KW-0444">Lipid biosynthesis</keyword>
<evidence type="ECO:0000256" key="4">
    <source>
        <dbReference type="ARBA" id="ARBA00022741"/>
    </source>
</evidence>
<dbReference type="RefSeq" id="WP_100493721.1">
    <property type="nucleotide sequence ID" value="NZ_PEBJ01000001.1"/>
</dbReference>
<evidence type="ECO:0000256" key="7">
    <source>
        <dbReference type="ARBA" id="ARBA00023209"/>
    </source>
</evidence>
<keyword evidence="5 10" id="KW-0418">Kinase</keyword>
<dbReference type="Pfam" id="PF00781">
    <property type="entry name" value="DAGK_cat"/>
    <property type="match status" value="1"/>
</dbReference>
<evidence type="ECO:0000256" key="6">
    <source>
        <dbReference type="ARBA" id="ARBA00022840"/>
    </source>
</evidence>
<keyword evidence="4" id="KW-0547">Nucleotide-binding</keyword>
<dbReference type="InterPro" id="IPR017438">
    <property type="entry name" value="ATP-NAD_kinase_N"/>
</dbReference>
<dbReference type="InterPro" id="IPR016064">
    <property type="entry name" value="NAD/diacylglycerol_kinase_sf"/>
</dbReference>
<evidence type="ECO:0000313" key="11">
    <source>
        <dbReference type="Proteomes" id="UP000229239"/>
    </source>
</evidence>
<evidence type="ECO:0000256" key="5">
    <source>
        <dbReference type="ARBA" id="ARBA00022777"/>
    </source>
</evidence>
<accession>A0A2M9HMX0</accession>
<dbReference type="InterPro" id="IPR050187">
    <property type="entry name" value="Lipid_Phosphate_FormReg"/>
</dbReference>
<keyword evidence="7" id="KW-0594">Phospholipid biosynthesis</keyword>
<dbReference type="PROSITE" id="PS50146">
    <property type="entry name" value="DAGK"/>
    <property type="match status" value="1"/>
</dbReference>
<evidence type="ECO:0000256" key="2">
    <source>
        <dbReference type="ARBA" id="ARBA00005983"/>
    </source>
</evidence>
<dbReference type="AlphaFoldDB" id="A0A2M9HMX0"/>
<keyword evidence="3" id="KW-0808">Transferase</keyword>
<comment type="caution">
    <text evidence="10">The sequence shown here is derived from an EMBL/GenBank/DDBJ whole genome shotgun (WGS) entry which is preliminary data.</text>
</comment>
<dbReference type="InterPro" id="IPR001206">
    <property type="entry name" value="Diacylglycerol_kinase_cat_dom"/>
</dbReference>
<protein>
    <submittedName>
        <fullName evidence="10">Diacylglycerol kinase</fullName>
    </submittedName>
</protein>
<keyword evidence="6" id="KW-0067">ATP-binding</keyword>
<dbReference type="OrthoDB" id="142078at2"/>
<comment type="cofactor">
    <cofactor evidence="1">
        <name>Mg(2+)</name>
        <dbReference type="ChEBI" id="CHEBI:18420"/>
    </cofactor>
</comment>
<organism evidence="10 11">
    <name type="scientific">Bifidobacterium felsineum</name>
    <dbReference type="NCBI Taxonomy" id="2045440"/>
    <lineage>
        <taxon>Bacteria</taxon>
        <taxon>Bacillati</taxon>
        <taxon>Actinomycetota</taxon>
        <taxon>Actinomycetes</taxon>
        <taxon>Bifidobacteriales</taxon>
        <taxon>Bifidobacteriaceae</taxon>
        <taxon>Bifidobacterium</taxon>
    </lineage>
</organism>
<comment type="similarity">
    <text evidence="2">Belongs to the diacylglycerol/lipid kinase family.</text>
</comment>
<dbReference type="EMBL" id="PEBJ01000001">
    <property type="protein sequence ID" value="PJM78145.1"/>
    <property type="molecule type" value="Genomic_DNA"/>
</dbReference>
<dbReference type="PANTHER" id="PTHR12358">
    <property type="entry name" value="SPHINGOSINE KINASE"/>
    <property type="match status" value="1"/>
</dbReference>